<reference evidence="3" key="1">
    <citation type="submission" date="2018-12" db="EMBL/GenBank/DDBJ databases">
        <authorList>
            <consortium name="Pathogen Informatics"/>
        </authorList>
    </citation>
    <scope>NUCLEOTIDE SEQUENCE [LARGE SCALE GENOMIC DNA]</scope>
    <source>
        <strain evidence="3">NCTC10643</strain>
    </source>
</reference>
<dbReference type="RefSeq" id="WP_012340809.1">
    <property type="nucleotide sequence ID" value="NZ_CP017504.1"/>
</dbReference>
<dbReference type="EMBL" id="VAJI01000025">
    <property type="protein sequence ID" value="TRB35753.1"/>
    <property type="molecule type" value="Genomic_DNA"/>
</dbReference>
<evidence type="ECO:0000313" key="6">
    <source>
        <dbReference type="Proteomes" id="UP000318394"/>
    </source>
</evidence>
<gene>
    <name evidence="2" type="ORF">FEA53_10865</name>
    <name evidence="1" type="ORF">FEB89_10400</name>
    <name evidence="3" type="ORF">NCTC10643_01528</name>
</gene>
<dbReference type="GeneID" id="31487988"/>
<organism evidence="3 4">
    <name type="scientific">Mannheimia haemolytica</name>
    <name type="common">Pasteurella haemolytica</name>
    <dbReference type="NCBI Taxonomy" id="75985"/>
    <lineage>
        <taxon>Bacteria</taxon>
        <taxon>Pseudomonadati</taxon>
        <taxon>Pseudomonadota</taxon>
        <taxon>Gammaproteobacteria</taxon>
        <taxon>Pasteurellales</taxon>
        <taxon>Pasteurellaceae</taxon>
        <taxon>Mannheimia</taxon>
    </lineage>
</organism>
<evidence type="ECO:0000313" key="4">
    <source>
        <dbReference type="Proteomes" id="UP000271188"/>
    </source>
</evidence>
<dbReference type="Proteomes" id="UP000318394">
    <property type="component" value="Unassembled WGS sequence"/>
</dbReference>
<dbReference type="EMBL" id="VAJB01000028">
    <property type="protein sequence ID" value="TRB73047.1"/>
    <property type="molecule type" value="Genomic_DNA"/>
</dbReference>
<name>A0A448TCJ5_MANHA</name>
<sequence length="280" mass="32066">MSGSVLNTYFKHALVKAGFPNCLNIEYSLSHCQGDGVAFYGRLNTETLINLFNKLNPQKRTQKMFSNLLNHIESWEPHYGVDFEIIRNSFGYRYSHCNTMELSVRTADDLAFFYDRDARKEWYFPTSKVEKYKALWDGFIQDLGQYIKDTSCALESNGYQIIEASPYQTETIFKFNTENYLIELKRKSSEFYSESVDWLCGDVCDFEAMIEEILQGKLCYADFVATVTDKESGIQLGSDEITGVSYSPTDHSLSGYRQELISNAIASARSNAARFAYLHA</sequence>
<evidence type="ECO:0000313" key="2">
    <source>
        <dbReference type="EMBL" id="TRB73047.1"/>
    </source>
</evidence>
<accession>A0A448TCJ5</accession>
<protein>
    <submittedName>
        <fullName evidence="3">Uncharacterized protein</fullName>
    </submittedName>
</protein>
<dbReference type="Proteomes" id="UP000271188">
    <property type="component" value="Chromosome"/>
</dbReference>
<proteinExistence type="predicted"/>
<evidence type="ECO:0000313" key="3">
    <source>
        <dbReference type="EMBL" id="VEI77644.1"/>
    </source>
</evidence>
<keyword evidence="6" id="KW-1185">Reference proteome</keyword>
<dbReference type="Proteomes" id="UP000315164">
    <property type="component" value="Unassembled WGS sequence"/>
</dbReference>
<reference evidence="5 6" key="2">
    <citation type="journal article" date="2019" name="Vet. Microbiol.">
        <title>Genetic characterization of susceptible and multi-drug resistant Mannheimia haemolytica isolated from high-risk stocker calves prior to and after antimicrobial metaphylaxis.</title>
        <authorList>
            <person name="Snyder E.R."/>
            <person name="Alvarez-Narvaez S."/>
            <person name="Credille B.C."/>
        </authorList>
    </citation>
    <scope>NUCLEOTIDE SEQUENCE [LARGE SCALE GENOMIC DNA]</scope>
    <source>
        <strain evidence="2 5">UGA-R5-128-1</strain>
        <strain evidence="1 6">UGA-R7-163-1</strain>
    </source>
</reference>
<dbReference type="OrthoDB" id="6872146at2"/>
<dbReference type="EMBL" id="LR134495">
    <property type="protein sequence ID" value="VEI77644.1"/>
    <property type="molecule type" value="Genomic_DNA"/>
</dbReference>
<dbReference type="AlphaFoldDB" id="A0A448TCJ5"/>
<evidence type="ECO:0000313" key="5">
    <source>
        <dbReference type="Proteomes" id="UP000315164"/>
    </source>
</evidence>
<evidence type="ECO:0000313" key="1">
    <source>
        <dbReference type="EMBL" id="TRB35753.1"/>
    </source>
</evidence>